<feature type="region of interest" description="Disordered" evidence="1">
    <location>
        <begin position="1"/>
        <end position="49"/>
    </location>
</feature>
<feature type="compositionally biased region" description="Polar residues" evidence="1">
    <location>
        <begin position="34"/>
        <end position="46"/>
    </location>
</feature>
<gene>
    <name evidence="3" type="ORF">ATJ93_3570</name>
</gene>
<evidence type="ECO:0000313" key="4">
    <source>
        <dbReference type="Proteomes" id="UP000283805"/>
    </source>
</evidence>
<dbReference type="Pfam" id="PF25927">
    <property type="entry name" value="DUF7972"/>
    <property type="match status" value="1"/>
</dbReference>
<evidence type="ECO:0000256" key="2">
    <source>
        <dbReference type="SAM" id="Phobius"/>
    </source>
</evidence>
<reference evidence="3 4" key="1">
    <citation type="submission" date="2018-09" db="EMBL/GenBank/DDBJ databases">
        <title>Genomic Encyclopedia of Archaeal and Bacterial Type Strains, Phase II (KMG-II): from individual species to whole genera.</title>
        <authorList>
            <person name="Goeker M."/>
        </authorList>
    </citation>
    <scope>NUCLEOTIDE SEQUENCE [LARGE SCALE GENOMIC DNA]</scope>
    <source>
        <strain evidence="3 4">DSM 13151</strain>
    </source>
</reference>
<organism evidence="3 4">
    <name type="scientific">Halopiger aswanensis</name>
    <dbReference type="NCBI Taxonomy" id="148449"/>
    <lineage>
        <taxon>Archaea</taxon>
        <taxon>Methanobacteriati</taxon>
        <taxon>Methanobacteriota</taxon>
        <taxon>Stenosarchaea group</taxon>
        <taxon>Halobacteria</taxon>
        <taxon>Halobacteriales</taxon>
        <taxon>Natrialbaceae</taxon>
        <taxon>Halopiger</taxon>
    </lineage>
</organism>
<feature type="transmembrane region" description="Helical" evidence="2">
    <location>
        <begin position="69"/>
        <end position="88"/>
    </location>
</feature>
<feature type="transmembrane region" description="Helical" evidence="2">
    <location>
        <begin position="321"/>
        <end position="346"/>
    </location>
</feature>
<name>A0A419WER1_9EURY</name>
<accession>A0A419WER1</accession>
<dbReference type="AlphaFoldDB" id="A0A419WER1"/>
<dbReference type="RefSeq" id="WP_245977629.1">
    <property type="nucleotide sequence ID" value="NZ_RAPO01000003.1"/>
</dbReference>
<sequence>MTDRDSQGAADLDNGGHDDGSSHSPDSDGDGDGRTQTDSPPASQPDSLHATDSRLDDLLQWLFLYGNRIAFSSALLVGVFVACLLLIRVQLITPAEADDITAIAAALIGGMLPFITVVLAINQLILSAEFGTTGAFFERLEATRDYRRTIEDHTGTQPSPAEPSDFLRVLIEAKRRTALGLQNICRGAPDALRADVEAYVSMTIPRDAEAIAALDDATFGTFDVISVILHYNDPWQLQEVRQLRSTHRHALSAAAENQLDRLEDLLGDIHVARQYFKTVHMQQELADLSKLLLYVGFPTLLGGSFVVVAYGNLLALELHPWVYVAVVSTTITALFSPFAVLLAYVLRIATVARRTAADFGPFVLQERVPGEDLETERNDGE</sequence>
<keyword evidence="2" id="KW-0472">Membrane</keyword>
<evidence type="ECO:0000313" key="3">
    <source>
        <dbReference type="EMBL" id="RKD93935.1"/>
    </source>
</evidence>
<evidence type="ECO:0000256" key="1">
    <source>
        <dbReference type="SAM" id="MobiDB-lite"/>
    </source>
</evidence>
<comment type="caution">
    <text evidence="3">The sequence shown here is derived from an EMBL/GenBank/DDBJ whole genome shotgun (WGS) entry which is preliminary data.</text>
</comment>
<keyword evidence="2" id="KW-0812">Transmembrane</keyword>
<dbReference type="InterPro" id="IPR058278">
    <property type="entry name" value="DUF7972"/>
</dbReference>
<feature type="transmembrane region" description="Helical" evidence="2">
    <location>
        <begin position="100"/>
        <end position="121"/>
    </location>
</feature>
<dbReference type="EMBL" id="RAPO01000003">
    <property type="protein sequence ID" value="RKD93935.1"/>
    <property type="molecule type" value="Genomic_DNA"/>
</dbReference>
<protein>
    <submittedName>
        <fullName evidence="3">Uncharacterized protein</fullName>
    </submittedName>
</protein>
<keyword evidence="2" id="KW-1133">Transmembrane helix</keyword>
<keyword evidence="4" id="KW-1185">Reference proteome</keyword>
<dbReference type="Proteomes" id="UP000283805">
    <property type="component" value="Unassembled WGS sequence"/>
</dbReference>
<proteinExistence type="predicted"/>
<feature type="transmembrane region" description="Helical" evidence="2">
    <location>
        <begin position="291"/>
        <end position="315"/>
    </location>
</feature>